<evidence type="ECO:0000259" key="4">
    <source>
        <dbReference type="PROSITE" id="PS51371"/>
    </source>
</evidence>
<dbReference type="CDD" id="cd05401">
    <property type="entry name" value="NT_GlnE_GlnD_like"/>
    <property type="match status" value="1"/>
</dbReference>
<dbReference type="PROSITE" id="PS51371">
    <property type="entry name" value="CBS"/>
    <property type="match status" value="2"/>
</dbReference>
<reference evidence="5 6" key="1">
    <citation type="submission" date="2017-03" db="EMBL/GenBank/DDBJ databases">
        <authorList>
            <person name="Afonso C.L."/>
            <person name="Miller P.J."/>
            <person name="Scott M.A."/>
            <person name="Spackman E."/>
            <person name="Goraichik I."/>
            <person name="Dimitrov K.M."/>
            <person name="Suarez D.L."/>
            <person name="Swayne D.E."/>
        </authorList>
    </citation>
    <scope>NUCLEOTIDE SEQUENCE [LARGE SCALE GENOMIC DNA]</scope>
    <source>
        <strain evidence="5 6">CECT 7751</strain>
    </source>
</reference>
<evidence type="ECO:0000259" key="3">
    <source>
        <dbReference type="PROSITE" id="PS50042"/>
    </source>
</evidence>
<keyword evidence="1 2" id="KW-0129">CBS domain</keyword>
<dbReference type="InterPro" id="IPR014710">
    <property type="entry name" value="RmlC-like_jellyroll"/>
</dbReference>
<feature type="domain" description="CBS" evidence="4">
    <location>
        <begin position="210"/>
        <end position="269"/>
    </location>
</feature>
<dbReference type="InterPro" id="IPR051257">
    <property type="entry name" value="Diverse_CBS-Domain"/>
</dbReference>
<dbReference type="SUPFAM" id="SSF54631">
    <property type="entry name" value="CBS-domain pair"/>
    <property type="match status" value="1"/>
</dbReference>
<dbReference type="AlphaFoldDB" id="A0A1X6ZXQ9"/>
<dbReference type="SUPFAM" id="SSF51206">
    <property type="entry name" value="cAMP-binding domain-like"/>
    <property type="match status" value="1"/>
</dbReference>
<dbReference type="InterPro" id="IPR046342">
    <property type="entry name" value="CBS_dom_sf"/>
</dbReference>
<protein>
    <submittedName>
        <fullName evidence="5">Hypoxic response protein 1</fullName>
    </submittedName>
</protein>
<accession>A0A1X6ZXQ9</accession>
<dbReference type="GO" id="GO:0008773">
    <property type="term" value="F:[protein-PII] uridylyltransferase activity"/>
    <property type="evidence" value="ECO:0007669"/>
    <property type="project" value="InterPro"/>
</dbReference>
<dbReference type="PANTHER" id="PTHR43080:SF29">
    <property type="entry name" value="OS02G0818000 PROTEIN"/>
    <property type="match status" value="1"/>
</dbReference>
<dbReference type="CDD" id="cd00038">
    <property type="entry name" value="CAP_ED"/>
    <property type="match status" value="1"/>
</dbReference>
<dbReference type="Pfam" id="PF00027">
    <property type="entry name" value="cNMP_binding"/>
    <property type="match status" value="1"/>
</dbReference>
<dbReference type="CDD" id="cd04587">
    <property type="entry name" value="CBS_pair_CAP-ED_NT_Pol-beta-like_DUF294_assoc"/>
    <property type="match status" value="1"/>
</dbReference>
<dbReference type="Pfam" id="PF10335">
    <property type="entry name" value="DUF294_C"/>
    <property type="match status" value="1"/>
</dbReference>
<dbReference type="Gene3D" id="2.60.120.10">
    <property type="entry name" value="Jelly Rolls"/>
    <property type="match status" value="1"/>
</dbReference>
<dbReference type="InterPro" id="IPR000595">
    <property type="entry name" value="cNMP-bd_dom"/>
</dbReference>
<evidence type="ECO:0000256" key="2">
    <source>
        <dbReference type="PROSITE-ProRule" id="PRU00703"/>
    </source>
</evidence>
<organism evidence="5 6">
    <name type="scientific">Pseudooceanicola marinus</name>
    <dbReference type="NCBI Taxonomy" id="396013"/>
    <lineage>
        <taxon>Bacteria</taxon>
        <taxon>Pseudomonadati</taxon>
        <taxon>Pseudomonadota</taxon>
        <taxon>Alphaproteobacteria</taxon>
        <taxon>Rhodobacterales</taxon>
        <taxon>Paracoccaceae</taxon>
        <taxon>Pseudooceanicola</taxon>
    </lineage>
</organism>
<dbReference type="Gene3D" id="3.10.580.10">
    <property type="entry name" value="CBS-domain"/>
    <property type="match status" value="1"/>
</dbReference>
<proteinExistence type="predicted"/>
<dbReference type="SMART" id="SM00116">
    <property type="entry name" value="CBS"/>
    <property type="match status" value="2"/>
</dbReference>
<dbReference type="PROSITE" id="PS50042">
    <property type="entry name" value="CNMP_BINDING_3"/>
    <property type="match status" value="1"/>
</dbReference>
<feature type="domain" description="CBS" evidence="4">
    <location>
        <begin position="146"/>
        <end position="203"/>
    </location>
</feature>
<dbReference type="InterPro" id="IPR018821">
    <property type="entry name" value="DUF294_put_nucleoTrafse_sb-bd"/>
</dbReference>
<gene>
    <name evidence="5" type="primary">hrp1_2</name>
    <name evidence="5" type="ORF">PSM7751_03260</name>
</gene>
<evidence type="ECO:0000313" key="6">
    <source>
        <dbReference type="Proteomes" id="UP000193963"/>
    </source>
</evidence>
<dbReference type="InterPro" id="IPR018490">
    <property type="entry name" value="cNMP-bd_dom_sf"/>
</dbReference>
<dbReference type="PANTHER" id="PTHR43080">
    <property type="entry name" value="CBS DOMAIN-CONTAINING PROTEIN CBSX3, MITOCHONDRIAL"/>
    <property type="match status" value="1"/>
</dbReference>
<dbReference type="EMBL" id="FWFN01000007">
    <property type="protein sequence ID" value="SLN64301.1"/>
    <property type="molecule type" value="Genomic_DNA"/>
</dbReference>
<feature type="domain" description="Cyclic nucleotide-binding" evidence="3">
    <location>
        <begin position="13"/>
        <end position="111"/>
    </location>
</feature>
<evidence type="ECO:0000256" key="1">
    <source>
        <dbReference type="ARBA" id="ARBA00023122"/>
    </source>
</evidence>
<dbReference type="Pfam" id="PF03445">
    <property type="entry name" value="DUF294"/>
    <property type="match status" value="1"/>
</dbReference>
<dbReference type="RefSeq" id="WP_085889301.1">
    <property type="nucleotide sequence ID" value="NZ_FWFN01000007.1"/>
</dbReference>
<dbReference type="SMART" id="SM00100">
    <property type="entry name" value="cNMP"/>
    <property type="match status" value="1"/>
</dbReference>
<dbReference type="OrthoDB" id="9808528at2"/>
<keyword evidence="6" id="KW-1185">Reference proteome</keyword>
<sequence>MDSIASFLSGLHPYSTLTPAALSDVAARFEARDLAPGEVIYTRGIPAPGLFIIRGGEVAIRDAAGAELSRLKTGNSFGERGLMRDGIAATTAVARTGCKLLLLPADDFHALRQAEPAVARFFERGEARRAPERPAALAAARLADLMTRGPLTCAPDTPATEAARMMQEAGISCLLVTKGDRLTGIVTIRDLSGRVLGRGLPPTTPVAQVMTPDPLTLPPSALGTDVLHLIMERRIGHVPVVEAGRLLGIVTRTDLMRQQAVTSGWLISSIAEAEGVEQIAAATARIPAMLLQLTGAGNRHDVITRLITDVADAATRRLLVLAEEALGPPPVPYLWLACGSQGRMEQAGVSDQDNCLILDDAAREADLPYFDALAAQVTEGLNAAGYVFCPGEMMASNPRWRQPLSVWRSYFQCWIDRPVPEAQMLASVMFDLRPIRGETALYEALHRDTLEAASKNSIFVAHMIANSLKHQPPLGLFRSIARIRSGDHKDSVDLKMSGVVPVVDLARLYALMGRLEPVNTRARIESAAGGPVSASGARDLLDAYDLIAETRLRHQARQIRDGQAPDNYLVPSELSDFERAHLRDAFVVVRTMQSAIGQGRATVS</sequence>
<dbReference type="InterPro" id="IPR000644">
    <property type="entry name" value="CBS_dom"/>
</dbReference>
<name>A0A1X6ZXQ9_9RHOB</name>
<dbReference type="Pfam" id="PF00571">
    <property type="entry name" value="CBS"/>
    <property type="match status" value="2"/>
</dbReference>
<dbReference type="InterPro" id="IPR005105">
    <property type="entry name" value="GlnD_Uridyltrans_N"/>
</dbReference>
<evidence type="ECO:0000313" key="5">
    <source>
        <dbReference type="EMBL" id="SLN64301.1"/>
    </source>
</evidence>
<dbReference type="Proteomes" id="UP000193963">
    <property type="component" value="Unassembled WGS sequence"/>
</dbReference>